<gene>
    <name evidence="3" type="ORF">K05K4_51930</name>
</gene>
<evidence type="ECO:0000256" key="2">
    <source>
        <dbReference type="SAM" id="SignalP"/>
    </source>
</evidence>
<dbReference type="AlphaFoldDB" id="A0A1W6UFS8"/>
<proteinExistence type="predicted"/>
<keyword evidence="3" id="KW-0614">Plasmid</keyword>
<protein>
    <submittedName>
        <fullName evidence="3">Uncharacterized protein</fullName>
    </submittedName>
</protein>
<geneLocation type="plasmid" evidence="3">
    <name>pL289</name>
</geneLocation>
<feature type="region of interest" description="Disordered" evidence="1">
    <location>
        <begin position="57"/>
        <end position="92"/>
    </location>
</feature>
<feature type="signal peptide" evidence="2">
    <location>
        <begin position="1"/>
        <end position="28"/>
    </location>
</feature>
<feature type="chain" id="PRO_5011905070" evidence="2">
    <location>
        <begin position="29"/>
        <end position="404"/>
    </location>
</feature>
<sequence>MVIRMHSTRLSSIIVTIAFVVNSSFVLAANEKQQFTATVADLTKMLEGQVVVNKAAENETSNRVSSGKKYDSRTVVHESDSSQNHNHSTQDGDWLEVAKLMKSDPLKQQQYIAERLSEVSDPEFVLQELVRSGELALTPEEIRFILSAMDLKSRALNTPLMTPDVVSGLVEFNPKNRYSTYEFNIHESGITTLEFFDANGERWKIVDFTPANGFKLDYGYHDNMLTIQSEIPYKQAYTYVHLDGYKNQISIKLNYNNQVRDGIRTFTIPFLYKINEGSGETSVSYTPLSSIRASDAPTDTQKIPDLVYQDLMYIATMGFPDENSQSYPYFKKVFVDKPEIAQIWSYGSKYIVRSRFQLMSHQYQAYVPSSDDVAVYVADELDTVIDFNVSGKTESVYLPDYHLY</sequence>
<feature type="compositionally biased region" description="Polar residues" evidence="1">
    <location>
        <begin position="81"/>
        <end position="91"/>
    </location>
</feature>
<dbReference type="Pfam" id="PF12293">
    <property type="entry name" value="T4BSS_DotH_IcmK"/>
    <property type="match status" value="1"/>
</dbReference>
<reference evidence="3" key="1">
    <citation type="submission" date="2016-10" db="EMBL/GenBank/DDBJ databases">
        <title>The High Quality Genome of Vibrio alginolyticus K01M1.</title>
        <authorList>
            <person name="Wendling C."/>
            <person name="Chibani C.M."/>
            <person name="Hertel R."/>
            <person name="Sproer C."/>
            <person name="Bunk B."/>
            <person name="Overmann J."/>
            <person name="Roth O."/>
            <person name="Liesegang H."/>
        </authorList>
    </citation>
    <scope>NUCLEOTIDE SEQUENCE</scope>
    <source>
        <strain evidence="3">K05K4</strain>
        <plasmid evidence="3">pL289</plasmid>
    </source>
</reference>
<evidence type="ECO:0000256" key="1">
    <source>
        <dbReference type="SAM" id="MobiDB-lite"/>
    </source>
</evidence>
<keyword evidence="2" id="KW-0732">Signal</keyword>
<dbReference type="InterPro" id="IPR022073">
    <property type="entry name" value="T4BSS_DotH_IcmK"/>
</dbReference>
<evidence type="ECO:0000313" key="3">
    <source>
        <dbReference type="EMBL" id="ARP21895.1"/>
    </source>
</evidence>
<name>A0A1W6UFS8_VIBAL</name>
<accession>A0A1W6UFS8</accession>
<organism evidence="3">
    <name type="scientific">Vibrio alginolyticus</name>
    <dbReference type="NCBI Taxonomy" id="663"/>
    <lineage>
        <taxon>Bacteria</taxon>
        <taxon>Pseudomonadati</taxon>
        <taxon>Pseudomonadota</taxon>
        <taxon>Gammaproteobacteria</taxon>
        <taxon>Vibrionales</taxon>
        <taxon>Vibrionaceae</taxon>
        <taxon>Vibrio</taxon>
    </lineage>
</organism>
<feature type="compositionally biased region" description="Basic and acidic residues" evidence="1">
    <location>
        <begin position="68"/>
        <end position="80"/>
    </location>
</feature>
<dbReference type="EMBL" id="CP017904">
    <property type="protein sequence ID" value="ARP21895.1"/>
    <property type="molecule type" value="Genomic_DNA"/>
</dbReference>